<dbReference type="SMART" id="SM00086">
    <property type="entry name" value="PAC"/>
    <property type="match status" value="1"/>
</dbReference>
<dbReference type="Gene3D" id="3.30.565.10">
    <property type="entry name" value="Histidine kinase-like ATPase, C-terminal domain"/>
    <property type="match status" value="1"/>
</dbReference>
<dbReference type="InterPro" id="IPR052016">
    <property type="entry name" value="Bact_Sigma-Reg"/>
</dbReference>
<dbReference type="Gene3D" id="3.30.450.40">
    <property type="match status" value="1"/>
</dbReference>
<feature type="domain" description="PAC" evidence="4">
    <location>
        <begin position="236"/>
        <end position="289"/>
    </location>
</feature>
<dbReference type="NCBIfam" id="TIGR00229">
    <property type="entry name" value="sensory_box"/>
    <property type="match status" value="1"/>
</dbReference>
<evidence type="ECO:0000259" key="3">
    <source>
        <dbReference type="PROSITE" id="PS50112"/>
    </source>
</evidence>
<gene>
    <name evidence="5" type="ORF">ACFOLH_13985</name>
</gene>
<evidence type="ECO:0000256" key="2">
    <source>
        <dbReference type="SAM" id="MobiDB-lite"/>
    </source>
</evidence>
<dbReference type="SUPFAM" id="SSF55874">
    <property type="entry name" value="ATPase domain of HSP90 chaperone/DNA topoisomerase II/histidine kinase"/>
    <property type="match status" value="1"/>
</dbReference>
<dbReference type="PROSITE" id="PS50113">
    <property type="entry name" value="PAC"/>
    <property type="match status" value="1"/>
</dbReference>
<sequence>MSLSQLPRVMDEADAAVLVVDLASTRVEYANLRAMAMAGDVSLPVGIDEWGHHAGLVSPGGEDLTETTGPLSRVARGEPVAGELIRRDSDKASDDAAGERRRQQDASDDGGLVDDVVGPLWVTGFPLGESMQGRALVVFMRLTGPGLTAAPGPAEVLATQATAVRDRAVIATDLSFTISDPALPDDPLVWVNPAFTRTTGYTSDDVVGRNCRFLQGPGTDRETVARISAALREGRGCVETLLNYRKDGSAFWNQVSVTPVLDPEGRLVNFVGVQADVTERVLVQEQRERALLAEQRARAGLVLLDRVSDAVIELDATAAMERLALVLAETIAPWALVVQMDRNVEVVAASGSALEELVGAGRRVGPPVAALEADDPLRAVCEGAADETVVDLAVPRRSGTVTGWFADTVGSRVEGSYLAVQLAGRDAVIAVLLVGLGPGPAEQPGFPAPDDDDHRKLVRVVARRTGLSLENARLYAREHTLAETLQRSMLPQRSGIPGLDVWTHYAPNVDHAQVGGDWYDVLPISDDVAGLVVGDVVGHDVEAAATMGQLRSVVRSYAYELEDPGSVLMRVDHLAAGMGIARMASLVLMTLRRRDEGQWDLSWSSAGHLPALVGTPRTDPAGGEVTGYSVRRLDSAQGTLVGLGEGARFSDTVRLRPGDVVVAYTDGLIERRSRPMAEGLEQLVGVLQGATGSLADGIGERLLAALGDSPEDDTAVVVLRVPVDVSDVPAPRAAAPRQRRWQLPSDPSSVGKARHATLRACAVWGIPQVELAEVVVSELVANAVMHGWGIVQLRLFDTAPGLRIEVEDGNPEPPRLVPHRPLGEGGHGLHVVGEVARWGWSPTRSGKLVWAQLQPGTGRLQPTGDGGATAGPHGATDAAPPTPTP</sequence>
<feature type="domain" description="PAS" evidence="3">
    <location>
        <begin position="188"/>
        <end position="234"/>
    </location>
</feature>
<evidence type="ECO:0000313" key="6">
    <source>
        <dbReference type="Proteomes" id="UP001595685"/>
    </source>
</evidence>
<dbReference type="EMBL" id="JBHRWW010000010">
    <property type="protein sequence ID" value="MFC3689456.1"/>
    <property type="molecule type" value="Genomic_DNA"/>
</dbReference>
<dbReference type="Gene3D" id="3.30.450.20">
    <property type="entry name" value="PAS domain"/>
    <property type="match status" value="1"/>
</dbReference>
<dbReference type="InterPro" id="IPR003594">
    <property type="entry name" value="HATPase_dom"/>
</dbReference>
<evidence type="ECO:0000256" key="1">
    <source>
        <dbReference type="ARBA" id="ARBA00022801"/>
    </source>
</evidence>
<keyword evidence="6" id="KW-1185">Reference proteome</keyword>
<dbReference type="InterPro" id="IPR035965">
    <property type="entry name" value="PAS-like_dom_sf"/>
</dbReference>
<dbReference type="InterPro" id="IPR000014">
    <property type="entry name" value="PAS"/>
</dbReference>
<feature type="region of interest" description="Disordered" evidence="2">
    <location>
        <begin position="855"/>
        <end position="885"/>
    </location>
</feature>
<dbReference type="InterPro" id="IPR000700">
    <property type="entry name" value="PAS-assoc_C"/>
</dbReference>
<feature type="region of interest" description="Disordered" evidence="2">
    <location>
        <begin position="57"/>
        <end position="111"/>
    </location>
</feature>
<dbReference type="CDD" id="cd16936">
    <property type="entry name" value="HATPase_RsbW-like"/>
    <property type="match status" value="1"/>
</dbReference>
<dbReference type="SUPFAM" id="SSF55785">
    <property type="entry name" value="PYP-like sensor domain (PAS domain)"/>
    <property type="match status" value="1"/>
</dbReference>
<organism evidence="5 6">
    <name type="scientific">Aquipuribacter hungaricus</name>
    <dbReference type="NCBI Taxonomy" id="545624"/>
    <lineage>
        <taxon>Bacteria</taxon>
        <taxon>Bacillati</taxon>
        <taxon>Actinomycetota</taxon>
        <taxon>Actinomycetes</taxon>
        <taxon>Micrococcales</taxon>
        <taxon>Intrasporangiaceae</taxon>
        <taxon>Aquipuribacter</taxon>
    </lineage>
</organism>
<comment type="caution">
    <text evidence="5">The sequence shown here is derived from an EMBL/GenBank/DDBJ whole genome shotgun (WGS) entry which is preliminary data.</text>
</comment>
<feature type="compositionally biased region" description="Low complexity" evidence="2">
    <location>
        <begin position="870"/>
        <end position="879"/>
    </location>
</feature>
<dbReference type="Proteomes" id="UP001595685">
    <property type="component" value="Unassembled WGS sequence"/>
</dbReference>
<proteinExistence type="predicted"/>
<dbReference type="PANTHER" id="PTHR43156:SF2">
    <property type="entry name" value="STAGE II SPORULATION PROTEIN E"/>
    <property type="match status" value="1"/>
</dbReference>
<dbReference type="InterPro" id="IPR001610">
    <property type="entry name" value="PAC"/>
</dbReference>
<dbReference type="InterPro" id="IPR036890">
    <property type="entry name" value="HATPase_C_sf"/>
</dbReference>
<evidence type="ECO:0000313" key="5">
    <source>
        <dbReference type="EMBL" id="MFC3689456.1"/>
    </source>
</evidence>
<feature type="compositionally biased region" description="Basic and acidic residues" evidence="2">
    <location>
        <begin position="84"/>
        <end position="105"/>
    </location>
</feature>
<dbReference type="PROSITE" id="PS50112">
    <property type="entry name" value="PAS"/>
    <property type="match status" value="1"/>
</dbReference>
<dbReference type="SMART" id="SM00331">
    <property type="entry name" value="PP2C_SIG"/>
    <property type="match status" value="1"/>
</dbReference>
<evidence type="ECO:0000259" key="4">
    <source>
        <dbReference type="PROSITE" id="PS50113"/>
    </source>
</evidence>
<dbReference type="Pfam" id="PF13581">
    <property type="entry name" value="HATPase_c_2"/>
    <property type="match status" value="1"/>
</dbReference>
<accession>A0ABV7WHV7</accession>
<keyword evidence="1" id="KW-0378">Hydrolase</keyword>
<dbReference type="InterPro" id="IPR036457">
    <property type="entry name" value="PPM-type-like_dom_sf"/>
</dbReference>
<dbReference type="Gene3D" id="3.60.40.10">
    <property type="entry name" value="PPM-type phosphatase domain"/>
    <property type="match status" value="1"/>
</dbReference>
<dbReference type="Pfam" id="PF13426">
    <property type="entry name" value="PAS_9"/>
    <property type="match status" value="1"/>
</dbReference>
<dbReference type="RefSeq" id="WP_340291945.1">
    <property type="nucleotide sequence ID" value="NZ_JBBEOI010000054.1"/>
</dbReference>
<dbReference type="Pfam" id="PF13188">
    <property type="entry name" value="PAS_8"/>
    <property type="match status" value="1"/>
</dbReference>
<dbReference type="InterPro" id="IPR029016">
    <property type="entry name" value="GAF-like_dom_sf"/>
</dbReference>
<reference evidence="6" key="1">
    <citation type="journal article" date="2019" name="Int. J. Syst. Evol. Microbiol.">
        <title>The Global Catalogue of Microorganisms (GCM) 10K type strain sequencing project: providing services to taxonomists for standard genome sequencing and annotation.</title>
        <authorList>
            <consortium name="The Broad Institute Genomics Platform"/>
            <consortium name="The Broad Institute Genome Sequencing Center for Infectious Disease"/>
            <person name="Wu L."/>
            <person name="Ma J."/>
        </authorList>
    </citation>
    <scope>NUCLEOTIDE SEQUENCE [LARGE SCALE GENOMIC DNA]</scope>
    <source>
        <strain evidence="6">NCAIM B.02333</strain>
    </source>
</reference>
<protein>
    <submittedName>
        <fullName evidence="5">SpoIIE family protein phosphatase</fullName>
    </submittedName>
</protein>
<dbReference type="CDD" id="cd00130">
    <property type="entry name" value="PAS"/>
    <property type="match status" value="1"/>
</dbReference>
<name>A0ABV7WHV7_9MICO</name>
<dbReference type="PANTHER" id="PTHR43156">
    <property type="entry name" value="STAGE II SPORULATION PROTEIN E-RELATED"/>
    <property type="match status" value="1"/>
</dbReference>
<dbReference type="Pfam" id="PF07228">
    <property type="entry name" value="SpoIIE"/>
    <property type="match status" value="1"/>
</dbReference>
<dbReference type="InterPro" id="IPR001932">
    <property type="entry name" value="PPM-type_phosphatase-like_dom"/>
</dbReference>